<dbReference type="STRING" id="1208365.B273_1209"/>
<keyword evidence="3 6" id="KW-0963">Cytoplasm</keyword>
<feature type="region of interest" description="Disordered" evidence="7">
    <location>
        <begin position="130"/>
        <end position="150"/>
    </location>
</feature>
<accession>K6GHL4</accession>
<dbReference type="Gene3D" id="3.30.1360.40">
    <property type="match status" value="1"/>
</dbReference>
<protein>
    <recommendedName>
        <fullName evidence="6">Ribosome-recycling factor</fullName>
        <shortName evidence="6">RRF</shortName>
    </recommendedName>
    <alternativeName>
        <fullName evidence="6">Ribosome-releasing factor</fullName>
    </alternativeName>
</protein>
<dbReference type="Pfam" id="PF01765">
    <property type="entry name" value="RRF"/>
    <property type="match status" value="1"/>
</dbReference>
<comment type="subcellular location">
    <subcellularLocation>
        <location evidence="1 6">Cytoplasm</location>
    </subcellularLocation>
</comment>
<keyword evidence="4 6" id="KW-0648">Protein biosynthesis</keyword>
<proteinExistence type="inferred from homology"/>
<evidence type="ECO:0000259" key="8">
    <source>
        <dbReference type="Pfam" id="PF01765"/>
    </source>
</evidence>
<comment type="function">
    <text evidence="5 6">Responsible for the release of ribosomes from messenger RNA at the termination of protein biosynthesis. May increase the efficiency of translation by recycling ribosomes from one round of translation to another.</text>
</comment>
<dbReference type="PANTHER" id="PTHR20982">
    <property type="entry name" value="RIBOSOME RECYCLING FACTOR"/>
    <property type="match status" value="1"/>
</dbReference>
<evidence type="ECO:0000256" key="6">
    <source>
        <dbReference type="HAMAP-Rule" id="MF_00040"/>
    </source>
</evidence>
<dbReference type="FunFam" id="3.30.1360.40:FF:000001">
    <property type="entry name" value="Ribosome-recycling factor"/>
    <property type="match status" value="1"/>
</dbReference>
<dbReference type="Proteomes" id="UP000010310">
    <property type="component" value="Unassembled WGS sequence"/>
</dbReference>
<dbReference type="CDD" id="cd00520">
    <property type="entry name" value="RRF"/>
    <property type="match status" value="1"/>
</dbReference>
<dbReference type="Gene3D" id="1.10.132.20">
    <property type="entry name" value="Ribosome-recycling factor"/>
    <property type="match status" value="1"/>
</dbReference>
<dbReference type="InterPro" id="IPR023584">
    <property type="entry name" value="Ribosome_recyc_fac_dom"/>
</dbReference>
<evidence type="ECO:0000313" key="9">
    <source>
        <dbReference type="EMBL" id="EKO36521.1"/>
    </source>
</evidence>
<name>K6GHL4_9GAMM</name>
<dbReference type="AlphaFoldDB" id="K6GHL4"/>
<dbReference type="SUPFAM" id="SSF55194">
    <property type="entry name" value="Ribosome recycling factor, RRF"/>
    <property type="match status" value="1"/>
</dbReference>
<dbReference type="GO" id="GO:0043023">
    <property type="term" value="F:ribosomal large subunit binding"/>
    <property type="evidence" value="ECO:0007669"/>
    <property type="project" value="TreeGrafter"/>
</dbReference>
<dbReference type="GO" id="GO:0002184">
    <property type="term" value="P:cytoplasmic translational termination"/>
    <property type="evidence" value="ECO:0007669"/>
    <property type="project" value="TreeGrafter"/>
</dbReference>
<feature type="domain" description="Ribosome recycling factor" evidence="8">
    <location>
        <begin position="19"/>
        <end position="182"/>
    </location>
</feature>
<dbReference type="NCBIfam" id="TIGR00496">
    <property type="entry name" value="frr"/>
    <property type="match status" value="1"/>
</dbReference>
<organism evidence="9 10">
    <name type="scientific">SAR86 cluster bacterium SAR86E</name>
    <dbReference type="NCBI Taxonomy" id="1208365"/>
    <lineage>
        <taxon>Bacteria</taxon>
        <taxon>Pseudomonadati</taxon>
        <taxon>Pseudomonadota</taxon>
        <taxon>Gammaproteobacteria</taxon>
        <taxon>SAR86 cluster</taxon>
    </lineage>
</organism>
<evidence type="ECO:0000256" key="7">
    <source>
        <dbReference type="SAM" id="MobiDB-lite"/>
    </source>
</evidence>
<reference evidence="9 10" key="1">
    <citation type="submission" date="2012-09" db="EMBL/GenBank/DDBJ databases">
        <authorList>
            <person name="Dupont C.L."/>
            <person name="Rusch D.B."/>
            <person name="Lombardo M.-J."/>
            <person name="Novotny M."/>
            <person name="Yee-Greenbaum J."/>
            <person name="Laskin R."/>
        </authorList>
    </citation>
    <scope>NUCLEOTIDE SEQUENCE [LARGE SCALE GENOMIC DNA]</scope>
    <source>
        <strain evidence="9">SAR86E</strain>
    </source>
</reference>
<evidence type="ECO:0000256" key="3">
    <source>
        <dbReference type="ARBA" id="ARBA00022490"/>
    </source>
</evidence>
<comment type="similarity">
    <text evidence="2 6">Belongs to the RRF family.</text>
</comment>
<evidence type="ECO:0000256" key="2">
    <source>
        <dbReference type="ARBA" id="ARBA00005912"/>
    </source>
</evidence>
<dbReference type="PANTHER" id="PTHR20982:SF3">
    <property type="entry name" value="MITOCHONDRIAL RIBOSOME RECYCLING FACTOR PSEUDO 1"/>
    <property type="match status" value="1"/>
</dbReference>
<evidence type="ECO:0000256" key="1">
    <source>
        <dbReference type="ARBA" id="ARBA00004496"/>
    </source>
</evidence>
<evidence type="ECO:0000256" key="5">
    <source>
        <dbReference type="ARBA" id="ARBA00025050"/>
    </source>
</evidence>
<evidence type="ECO:0000313" key="10">
    <source>
        <dbReference type="Proteomes" id="UP000010310"/>
    </source>
</evidence>
<dbReference type="InterPro" id="IPR002661">
    <property type="entry name" value="Ribosome_recyc_fac"/>
</dbReference>
<dbReference type="GO" id="GO:0005829">
    <property type="term" value="C:cytosol"/>
    <property type="evidence" value="ECO:0007669"/>
    <property type="project" value="GOC"/>
</dbReference>
<dbReference type="EMBL" id="AMWX01000008">
    <property type="protein sequence ID" value="EKO36521.1"/>
    <property type="molecule type" value="Genomic_DNA"/>
</dbReference>
<sequence length="184" mass="20891">MNEVIENIKPKMQKAIESLSHEFNKIRTGRANPSILDSVKFDYYGNLTPINQAANISVEEGRTLVISPWDKSLIAEIEKAIMSSDLGLNPSTSGDLIRLTMPALTEETRQEYIKQARTEAENSRISIRNTRRDANNTAKDQQKAGDFSEDDLKRIEELVQKETDHFIGLVDSELKKKEEDLLEI</sequence>
<dbReference type="HAMAP" id="MF_00040">
    <property type="entry name" value="RRF"/>
    <property type="match status" value="1"/>
</dbReference>
<comment type="caution">
    <text evidence="9">The sequence shown here is derived from an EMBL/GenBank/DDBJ whole genome shotgun (WGS) entry which is preliminary data.</text>
</comment>
<keyword evidence="10" id="KW-1185">Reference proteome</keyword>
<dbReference type="PATRIC" id="fig|1208365.4.peg.789"/>
<evidence type="ECO:0000256" key="4">
    <source>
        <dbReference type="ARBA" id="ARBA00022917"/>
    </source>
</evidence>
<gene>
    <name evidence="6 9" type="primary">frr</name>
    <name evidence="9" type="ORF">B273_1209</name>
</gene>
<dbReference type="FunFam" id="1.10.132.20:FF:000001">
    <property type="entry name" value="Ribosome-recycling factor"/>
    <property type="match status" value="1"/>
</dbReference>
<dbReference type="InterPro" id="IPR036191">
    <property type="entry name" value="RRF_sf"/>
</dbReference>